<organism evidence="2 3">
    <name type="scientific">Zootermopsis nevadensis</name>
    <name type="common">Dampwood termite</name>
    <dbReference type="NCBI Taxonomy" id="136037"/>
    <lineage>
        <taxon>Eukaryota</taxon>
        <taxon>Metazoa</taxon>
        <taxon>Ecdysozoa</taxon>
        <taxon>Arthropoda</taxon>
        <taxon>Hexapoda</taxon>
        <taxon>Insecta</taxon>
        <taxon>Pterygota</taxon>
        <taxon>Neoptera</taxon>
        <taxon>Polyneoptera</taxon>
        <taxon>Dictyoptera</taxon>
        <taxon>Blattodea</taxon>
        <taxon>Blattoidea</taxon>
        <taxon>Termitoidae</taxon>
        <taxon>Termopsidae</taxon>
        <taxon>Zootermopsis</taxon>
    </lineage>
</organism>
<dbReference type="InParanoid" id="A0A067QY36"/>
<proteinExistence type="predicted"/>
<keyword evidence="3" id="KW-1185">Reference proteome</keyword>
<evidence type="ECO:0000313" key="2">
    <source>
        <dbReference type="EMBL" id="KDR14305.1"/>
    </source>
</evidence>
<feature type="chain" id="PRO_5001644487" evidence="1">
    <location>
        <begin position="27"/>
        <end position="337"/>
    </location>
</feature>
<evidence type="ECO:0000256" key="1">
    <source>
        <dbReference type="SAM" id="SignalP"/>
    </source>
</evidence>
<dbReference type="AlphaFoldDB" id="A0A067QY36"/>
<evidence type="ECO:0000313" key="3">
    <source>
        <dbReference type="Proteomes" id="UP000027135"/>
    </source>
</evidence>
<feature type="signal peptide" evidence="1">
    <location>
        <begin position="1"/>
        <end position="26"/>
    </location>
</feature>
<dbReference type="EMBL" id="KK852889">
    <property type="protein sequence ID" value="KDR14305.1"/>
    <property type="molecule type" value="Genomic_DNA"/>
</dbReference>
<dbReference type="Proteomes" id="UP000027135">
    <property type="component" value="Unassembled WGS sequence"/>
</dbReference>
<protein>
    <submittedName>
        <fullName evidence="2">Uncharacterized protein</fullName>
    </submittedName>
</protein>
<name>A0A067QY36_ZOONE</name>
<reference evidence="2 3" key="1">
    <citation type="journal article" date="2014" name="Nat. Commun.">
        <title>Molecular traces of alternative social organization in a termite genome.</title>
        <authorList>
            <person name="Terrapon N."/>
            <person name="Li C."/>
            <person name="Robertson H.M."/>
            <person name="Ji L."/>
            <person name="Meng X."/>
            <person name="Booth W."/>
            <person name="Chen Z."/>
            <person name="Childers C.P."/>
            <person name="Glastad K.M."/>
            <person name="Gokhale K."/>
            <person name="Gowin J."/>
            <person name="Gronenberg W."/>
            <person name="Hermansen R.A."/>
            <person name="Hu H."/>
            <person name="Hunt B.G."/>
            <person name="Huylmans A.K."/>
            <person name="Khalil S.M."/>
            <person name="Mitchell R.D."/>
            <person name="Munoz-Torres M.C."/>
            <person name="Mustard J.A."/>
            <person name="Pan H."/>
            <person name="Reese J.T."/>
            <person name="Scharf M.E."/>
            <person name="Sun F."/>
            <person name="Vogel H."/>
            <person name="Xiao J."/>
            <person name="Yang W."/>
            <person name="Yang Z."/>
            <person name="Yang Z."/>
            <person name="Zhou J."/>
            <person name="Zhu J."/>
            <person name="Brent C.S."/>
            <person name="Elsik C.G."/>
            <person name="Goodisman M.A."/>
            <person name="Liberles D.A."/>
            <person name="Roe R.M."/>
            <person name="Vargo E.L."/>
            <person name="Vilcinskas A."/>
            <person name="Wang J."/>
            <person name="Bornberg-Bauer E."/>
            <person name="Korb J."/>
            <person name="Zhang G."/>
            <person name="Liebig J."/>
        </authorList>
    </citation>
    <scope>NUCLEOTIDE SEQUENCE [LARGE SCALE GENOMIC DNA]</scope>
    <source>
        <tissue evidence="2">Whole organism</tissue>
    </source>
</reference>
<gene>
    <name evidence="2" type="ORF">L798_11896</name>
</gene>
<keyword evidence="1" id="KW-0732">Signal</keyword>
<accession>A0A067QY36</accession>
<sequence length="337" mass="37662">MTTLRWTVAAVLLVFAAFAVQPDAEATPLGDIGQLDKILQIIQAGGVNATGSFHFLNYDIQVQFVITFLSIKSIDIRHATVQDIYDAILIYIRLYVTVDRGNGDVPECDVITVQFILQFLEVQEANRNGNFYFYGYLIQTQFIIEIVKIQNSSVEALTISELYYILVVYIGHEIDTSGNEPRPCEVEIESLKIVREELKVQGCNASGAIVIEDHLILFEYIVSVLHIRNTSVNSVTTEELWVIIQLAIEFQNQSNCSETLDQKILSFFLNVTSDTEVIDSSVLVVNGTRITIKCIITELDLKIDSSGKYDTSGVTAEILIQAIFEIETRSKGPTTTT</sequence>